<dbReference type="EMBL" id="QMIG01000010">
    <property type="protein sequence ID" value="RAW14036.1"/>
    <property type="molecule type" value="Genomic_DNA"/>
</dbReference>
<dbReference type="OrthoDB" id="9808002at2"/>
<dbReference type="Gene3D" id="1.10.260.50">
    <property type="match status" value="1"/>
</dbReference>
<accession>A0A329QPE2</accession>
<keyword evidence="4" id="KW-0808">Transferase</keyword>
<dbReference type="InterPro" id="IPR015424">
    <property type="entry name" value="PyrdxlP-dep_Trfase"/>
</dbReference>
<dbReference type="Proteomes" id="UP000250462">
    <property type="component" value="Unassembled WGS sequence"/>
</dbReference>
<evidence type="ECO:0000256" key="1">
    <source>
        <dbReference type="ARBA" id="ARBA00001933"/>
    </source>
</evidence>
<protein>
    <recommendedName>
        <fullName evidence="3">cysteine desulfurase</fullName>
        <ecNumber evidence="3">2.8.1.7</ecNumber>
    </recommendedName>
</protein>
<evidence type="ECO:0000256" key="10">
    <source>
        <dbReference type="RuleBase" id="RU004504"/>
    </source>
</evidence>
<dbReference type="PANTHER" id="PTHR11601">
    <property type="entry name" value="CYSTEINE DESULFURYLASE FAMILY MEMBER"/>
    <property type="match status" value="1"/>
</dbReference>
<dbReference type="Gene3D" id="3.40.640.10">
    <property type="entry name" value="Type I PLP-dependent aspartate aminotransferase-like (Major domain)"/>
    <property type="match status" value="1"/>
</dbReference>
<evidence type="ECO:0000313" key="13">
    <source>
        <dbReference type="Proteomes" id="UP000250462"/>
    </source>
</evidence>
<evidence type="ECO:0000313" key="12">
    <source>
        <dbReference type="EMBL" id="RAW14036.1"/>
    </source>
</evidence>
<gene>
    <name evidence="12" type="ORF">DPM12_11425</name>
</gene>
<dbReference type="GO" id="GO:0046872">
    <property type="term" value="F:metal ion binding"/>
    <property type="evidence" value="ECO:0007669"/>
    <property type="project" value="UniProtKB-KW"/>
</dbReference>
<comment type="caution">
    <text evidence="12">The sequence shown here is derived from an EMBL/GenBank/DDBJ whole genome shotgun (WGS) entry which is preliminary data.</text>
</comment>
<keyword evidence="8" id="KW-0411">Iron-sulfur</keyword>
<dbReference type="EC" id="2.8.1.7" evidence="3"/>
<dbReference type="RefSeq" id="WP_112258458.1">
    <property type="nucleotide sequence ID" value="NZ_QMIG01000010.1"/>
</dbReference>
<dbReference type="FunFam" id="3.40.640.10:FF:000084">
    <property type="entry name" value="IscS-like cysteine desulfurase"/>
    <property type="match status" value="1"/>
</dbReference>
<evidence type="ECO:0000256" key="3">
    <source>
        <dbReference type="ARBA" id="ARBA00012239"/>
    </source>
</evidence>
<dbReference type="GO" id="GO:0051536">
    <property type="term" value="F:iron-sulfur cluster binding"/>
    <property type="evidence" value="ECO:0007669"/>
    <property type="project" value="UniProtKB-KW"/>
</dbReference>
<name>A0A329QPE2_9ACTN</name>
<comment type="cofactor">
    <cofactor evidence="1 10">
        <name>pyridoxal 5'-phosphate</name>
        <dbReference type="ChEBI" id="CHEBI:597326"/>
    </cofactor>
</comment>
<evidence type="ECO:0000256" key="7">
    <source>
        <dbReference type="ARBA" id="ARBA00023004"/>
    </source>
</evidence>
<dbReference type="InterPro" id="IPR020578">
    <property type="entry name" value="Aminotrans_V_PyrdxlP_BS"/>
</dbReference>
<keyword evidence="7" id="KW-0408">Iron</keyword>
<proteinExistence type="inferred from homology"/>
<dbReference type="InterPro" id="IPR015422">
    <property type="entry name" value="PyrdxlP-dep_Trfase_small"/>
</dbReference>
<evidence type="ECO:0000256" key="9">
    <source>
        <dbReference type="ARBA" id="ARBA00050776"/>
    </source>
</evidence>
<sequence>MTVPTTLRRGPVYMDYNATTPVDPRVVEACLPYLTDHFGNPSSGHAYGKAAHEAVITARGSVAGLLDCAPDDVVFTGGGSESDTLAIRGAALAHRARGSHIITQATEHPAVLAACDSLARLHGFRITRLPVDDTGKVDPAELDAAITPDTVLVSIMHANNETGTVQPIEDLADRAHAHGVVFHTDASQTAGKAGISVRRLGVDLMTVTGHKMYAPKGIGVLYVRPGLQLEPAIYGGGQERGLRAGTENVALIVAFGHAARLARDNHIAEGRHFRHLRDTLHQQLDQQLPGRVHLNGHPTSRLPNTLNISIDGVPGARALDATPDVAASSGSACHEGETQPSMVLTAMSLPAERARCALRLTLGRWSTHDDISRAATSLSETAHAIERESRAR</sequence>
<dbReference type="Pfam" id="PF00266">
    <property type="entry name" value="Aminotran_5"/>
    <property type="match status" value="1"/>
</dbReference>
<dbReference type="AlphaFoldDB" id="A0A329QPE2"/>
<reference evidence="12 13" key="1">
    <citation type="submission" date="2018-06" db="EMBL/GenBank/DDBJ databases">
        <title>Phytoactinopolyspora halophila sp. nov., a novel halophilic actinomycete isolated from a saline soil in China.</title>
        <authorList>
            <person name="Tang S.-K."/>
        </authorList>
    </citation>
    <scope>NUCLEOTIDE SEQUENCE [LARGE SCALE GENOMIC DNA]</scope>
    <source>
        <strain evidence="12 13">YIM 96934</strain>
    </source>
</reference>
<dbReference type="GO" id="GO:0031071">
    <property type="term" value="F:cysteine desulfurase activity"/>
    <property type="evidence" value="ECO:0007669"/>
    <property type="project" value="UniProtKB-EC"/>
</dbReference>
<organism evidence="12 13">
    <name type="scientific">Phytoactinopolyspora halophila</name>
    <dbReference type="NCBI Taxonomy" id="1981511"/>
    <lineage>
        <taxon>Bacteria</taxon>
        <taxon>Bacillati</taxon>
        <taxon>Actinomycetota</taxon>
        <taxon>Actinomycetes</taxon>
        <taxon>Jiangellales</taxon>
        <taxon>Jiangellaceae</taxon>
        <taxon>Phytoactinopolyspora</taxon>
    </lineage>
</organism>
<comment type="catalytic activity">
    <reaction evidence="9">
        <text>(sulfur carrier)-H + L-cysteine = (sulfur carrier)-SH + L-alanine</text>
        <dbReference type="Rhea" id="RHEA:43892"/>
        <dbReference type="Rhea" id="RHEA-COMP:14737"/>
        <dbReference type="Rhea" id="RHEA-COMP:14739"/>
        <dbReference type="ChEBI" id="CHEBI:29917"/>
        <dbReference type="ChEBI" id="CHEBI:35235"/>
        <dbReference type="ChEBI" id="CHEBI:57972"/>
        <dbReference type="ChEBI" id="CHEBI:64428"/>
        <dbReference type="EC" id="2.8.1.7"/>
    </reaction>
</comment>
<evidence type="ECO:0000256" key="4">
    <source>
        <dbReference type="ARBA" id="ARBA00022679"/>
    </source>
</evidence>
<feature type="domain" description="Aminotransferase class V" evidence="11">
    <location>
        <begin position="12"/>
        <end position="373"/>
    </location>
</feature>
<keyword evidence="6" id="KW-0663">Pyridoxal phosphate</keyword>
<dbReference type="Gene3D" id="3.90.1150.10">
    <property type="entry name" value="Aspartate Aminotransferase, domain 1"/>
    <property type="match status" value="1"/>
</dbReference>
<keyword evidence="5" id="KW-0479">Metal-binding</keyword>
<evidence type="ECO:0000256" key="5">
    <source>
        <dbReference type="ARBA" id="ARBA00022723"/>
    </source>
</evidence>
<evidence type="ECO:0000256" key="2">
    <source>
        <dbReference type="ARBA" id="ARBA00006490"/>
    </source>
</evidence>
<evidence type="ECO:0000259" key="11">
    <source>
        <dbReference type="Pfam" id="PF00266"/>
    </source>
</evidence>
<dbReference type="InterPro" id="IPR016454">
    <property type="entry name" value="Cysteine_dSase"/>
</dbReference>
<dbReference type="PROSITE" id="PS00595">
    <property type="entry name" value="AA_TRANSFER_CLASS_5"/>
    <property type="match status" value="1"/>
</dbReference>
<dbReference type="InterPro" id="IPR000192">
    <property type="entry name" value="Aminotrans_V_dom"/>
</dbReference>
<evidence type="ECO:0000256" key="8">
    <source>
        <dbReference type="ARBA" id="ARBA00023014"/>
    </source>
</evidence>
<comment type="similarity">
    <text evidence="2">Belongs to the class-V pyridoxal-phosphate-dependent aminotransferase family. NifS/IscS subfamily.</text>
</comment>
<dbReference type="PIRSF" id="PIRSF005572">
    <property type="entry name" value="NifS"/>
    <property type="match status" value="1"/>
</dbReference>
<dbReference type="PANTHER" id="PTHR11601:SF34">
    <property type="entry name" value="CYSTEINE DESULFURASE"/>
    <property type="match status" value="1"/>
</dbReference>
<keyword evidence="13" id="KW-1185">Reference proteome</keyword>
<dbReference type="SUPFAM" id="SSF53383">
    <property type="entry name" value="PLP-dependent transferases"/>
    <property type="match status" value="1"/>
</dbReference>
<evidence type="ECO:0000256" key="6">
    <source>
        <dbReference type="ARBA" id="ARBA00022898"/>
    </source>
</evidence>
<dbReference type="InterPro" id="IPR015421">
    <property type="entry name" value="PyrdxlP-dep_Trfase_major"/>
</dbReference>